<name>A0A834NIP0_VESPE</name>
<reference evidence="1" key="1">
    <citation type="journal article" date="2020" name="G3 (Bethesda)">
        <title>High-Quality Assemblies for Three Invasive Social Wasps from the &lt;i&gt;Vespula&lt;/i&gt; Genus.</title>
        <authorList>
            <person name="Harrop T.W.R."/>
            <person name="Guhlin J."/>
            <person name="McLaughlin G.M."/>
            <person name="Permina E."/>
            <person name="Stockwell P."/>
            <person name="Gilligan J."/>
            <person name="Le Lec M.F."/>
            <person name="Gruber M.A.M."/>
            <person name="Quinn O."/>
            <person name="Lovegrove M."/>
            <person name="Duncan E.J."/>
            <person name="Remnant E.J."/>
            <person name="Van Eeckhoven J."/>
            <person name="Graham B."/>
            <person name="Knapp R.A."/>
            <person name="Langford K.W."/>
            <person name="Kronenberg Z."/>
            <person name="Press M.O."/>
            <person name="Eacker S.M."/>
            <person name="Wilson-Rankin E.E."/>
            <person name="Purcell J."/>
            <person name="Lester P.J."/>
            <person name="Dearden P.K."/>
        </authorList>
    </citation>
    <scope>NUCLEOTIDE SEQUENCE</scope>
    <source>
        <strain evidence="1">Volc-1</strain>
    </source>
</reference>
<sequence length="84" mass="9625">MDEENCISRHSRSSVSWILVKLIEVKGMRFSRLGIDKYDANSYYRFSSLSQVAIQSCSRSCSSTSSFTIVLLRETTKEFMTPVE</sequence>
<dbReference type="Proteomes" id="UP000600918">
    <property type="component" value="Unassembled WGS sequence"/>
</dbReference>
<evidence type="ECO:0000313" key="2">
    <source>
        <dbReference type="Proteomes" id="UP000600918"/>
    </source>
</evidence>
<comment type="caution">
    <text evidence="1">The sequence shown here is derived from an EMBL/GenBank/DDBJ whole genome shotgun (WGS) entry which is preliminary data.</text>
</comment>
<gene>
    <name evidence="1" type="ORF">H0235_014101</name>
</gene>
<protein>
    <submittedName>
        <fullName evidence="1">Uncharacterized protein</fullName>
    </submittedName>
</protein>
<accession>A0A834NIP0</accession>
<keyword evidence="2" id="KW-1185">Reference proteome</keyword>
<dbReference type="EMBL" id="JACSDY010000014">
    <property type="protein sequence ID" value="KAF7409249.1"/>
    <property type="molecule type" value="Genomic_DNA"/>
</dbReference>
<dbReference type="AlphaFoldDB" id="A0A834NIP0"/>
<organism evidence="1 2">
    <name type="scientific">Vespula pensylvanica</name>
    <name type="common">Western yellow jacket</name>
    <name type="synonym">Wasp</name>
    <dbReference type="NCBI Taxonomy" id="30213"/>
    <lineage>
        <taxon>Eukaryota</taxon>
        <taxon>Metazoa</taxon>
        <taxon>Ecdysozoa</taxon>
        <taxon>Arthropoda</taxon>
        <taxon>Hexapoda</taxon>
        <taxon>Insecta</taxon>
        <taxon>Pterygota</taxon>
        <taxon>Neoptera</taxon>
        <taxon>Endopterygota</taxon>
        <taxon>Hymenoptera</taxon>
        <taxon>Apocrita</taxon>
        <taxon>Aculeata</taxon>
        <taxon>Vespoidea</taxon>
        <taxon>Vespidae</taxon>
        <taxon>Vespinae</taxon>
        <taxon>Vespula</taxon>
    </lineage>
</organism>
<evidence type="ECO:0000313" key="1">
    <source>
        <dbReference type="EMBL" id="KAF7409249.1"/>
    </source>
</evidence>
<proteinExistence type="predicted"/>